<evidence type="ECO:0000256" key="5">
    <source>
        <dbReference type="SAM" id="MobiDB-lite"/>
    </source>
</evidence>
<dbReference type="InterPro" id="IPR036388">
    <property type="entry name" value="WH-like_DNA-bd_sf"/>
</dbReference>
<keyword evidence="3" id="KW-0731">Sigma factor</keyword>
<keyword evidence="9" id="KW-1185">Reference proteome</keyword>
<keyword evidence="4" id="KW-0804">Transcription</keyword>
<accession>A0ABX7TAK2</accession>
<dbReference type="Pfam" id="PF04542">
    <property type="entry name" value="Sigma70_r2"/>
    <property type="match status" value="1"/>
</dbReference>
<evidence type="ECO:0000313" key="8">
    <source>
        <dbReference type="EMBL" id="QTD57477.1"/>
    </source>
</evidence>
<organism evidence="8 9">
    <name type="scientific">Parasphingorhabdus cellanae</name>
    <dbReference type="NCBI Taxonomy" id="2806553"/>
    <lineage>
        <taxon>Bacteria</taxon>
        <taxon>Pseudomonadati</taxon>
        <taxon>Pseudomonadota</taxon>
        <taxon>Alphaproteobacteria</taxon>
        <taxon>Sphingomonadales</taxon>
        <taxon>Sphingomonadaceae</taxon>
        <taxon>Parasphingorhabdus</taxon>
    </lineage>
</organism>
<dbReference type="InterPro" id="IPR014284">
    <property type="entry name" value="RNA_pol_sigma-70_dom"/>
</dbReference>
<dbReference type="PANTHER" id="PTHR43133">
    <property type="entry name" value="RNA POLYMERASE ECF-TYPE SIGMA FACTO"/>
    <property type="match status" value="1"/>
</dbReference>
<dbReference type="InterPro" id="IPR007627">
    <property type="entry name" value="RNA_pol_sigma70_r2"/>
</dbReference>
<feature type="region of interest" description="Disordered" evidence="5">
    <location>
        <begin position="74"/>
        <end position="93"/>
    </location>
</feature>
<evidence type="ECO:0000256" key="1">
    <source>
        <dbReference type="ARBA" id="ARBA00010641"/>
    </source>
</evidence>
<dbReference type="Gene3D" id="1.10.1740.10">
    <property type="match status" value="1"/>
</dbReference>
<reference evidence="8 9" key="1">
    <citation type="submission" date="2021-03" db="EMBL/GenBank/DDBJ databases">
        <title>Complete genome of Parasphingorhabdus_sp.JHSY0214.</title>
        <authorList>
            <person name="Yoo J.H."/>
            <person name="Bae J.W."/>
        </authorList>
    </citation>
    <scope>NUCLEOTIDE SEQUENCE [LARGE SCALE GENOMIC DNA]</scope>
    <source>
        <strain evidence="8 9">JHSY0214</strain>
    </source>
</reference>
<dbReference type="PANTHER" id="PTHR43133:SF63">
    <property type="entry name" value="RNA POLYMERASE SIGMA FACTOR FECI-RELATED"/>
    <property type="match status" value="1"/>
</dbReference>
<dbReference type="SUPFAM" id="SSF88659">
    <property type="entry name" value="Sigma3 and sigma4 domains of RNA polymerase sigma factors"/>
    <property type="match status" value="1"/>
</dbReference>
<proteinExistence type="inferred from homology"/>
<dbReference type="InterPro" id="IPR013249">
    <property type="entry name" value="RNA_pol_sigma70_r4_t2"/>
</dbReference>
<gene>
    <name evidence="8" type="ORF">J4G78_08115</name>
</gene>
<dbReference type="InterPro" id="IPR013324">
    <property type="entry name" value="RNA_pol_sigma_r3/r4-like"/>
</dbReference>
<evidence type="ECO:0000259" key="6">
    <source>
        <dbReference type="Pfam" id="PF04542"/>
    </source>
</evidence>
<keyword evidence="2" id="KW-0805">Transcription regulation</keyword>
<dbReference type="Proteomes" id="UP000663923">
    <property type="component" value="Chromosome"/>
</dbReference>
<evidence type="ECO:0000256" key="2">
    <source>
        <dbReference type="ARBA" id="ARBA00023015"/>
    </source>
</evidence>
<dbReference type="EMBL" id="CP071794">
    <property type="protein sequence ID" value="QTD57477.1"/>
    <property type="molecule type" value="Genomic_DNA"/>
</dbReference>
<comment type="similarity">
    <text evidence="1">Belongs to the sigma-70 factor family. ECF subfamily.</text>
</comment>
<protein>
    <submittedName>
        <fullName evidence="8">Sigma-70 family RNA polymerase sigma factor</fullName>
    </submittedName>
</protein>
<name>A0ABX7TAK2_9SPHN</name>
<feature type="compositionally biased region" description="Basic and acidic residues" evidence="5">
    <location>
        <begin position="74"/>
        <end position="83"/>
    </location>
</feature>
<dbReference type="RefSeq" id="WP_207989974.1">
    <property type="nucleotide sequence ID" value="NZ_CP071794.1"/>
</dbReference>
<feature type="domain" description="RNA polymerase sigma factor 70 region 4 type 2" evidence="7">
    <location>
        <begin position="117"/>
        <end position="168"/>
    </location>
</feature>
<dbReference type="Gene3D" id="1.10.10.10">
    <property type="entry name" value="Winged helix-like DNA-binding domain superfamily/Winged helix DNA-binding domain"/>
    <property type="match status" value="1"/>
</dbReference>
<dbReference type="SUPFAM" id="SSF88946">
    <property type="entry name" value="Sigma2 domain of RNA polymerase sigma factors"/>
    <property type="match status" value="1"/>
</dbReference>
<evidence type="ECO:0000256" key="4">
    <source>
        <dbReference type="ARBA" id="ARBA00023163"/>
    </source>
</evidence>
<sequence>MAMNKRGDSDIACVLLAKRAVIKGFLSSRLGNAADAEDVLQDLWLKIDRLEIGPVDDPLSYLFRMAQNAAYDRRRSAERRSNREQQWVETQSSKAGTEYIDDSPDVLKQMVSRERLAEVEQVLNALPERTSYIFRAFRVEGRAQRDIAAELEISVSAVEKHLRKAYRAIIDFRKGVDSDDG</sequence>
<dbReference type="Pfam" id="PF08281">
    <property type="entry name" value="Sigma70_r4_2"/>
    <property type="match status" value="1"/>
</dbReference>
<evidence type="ECO:0000259" key="7">
    <source>
        <dbReference type="Pfam" id="PF08281"/>
    </source>
</evidence>
<evidence type="ECO:0000256" key="3">
    <source>
        <dbReference type="ARBA" id="ARBA00023082"/>
    </source>
</evidence>
<feature type="domain" description="RNA polymerase sigma-70 region 2" evidence="6">
    <location>
        <begin position="22"/>
        <end position="79"/>
    </location>
</feature>
<dbReference type="InterPro" id="IPR013325">
    <property type="entry name" value="RNA_pol_sigma_r2"/>
</dbReference>
<dbReference type="InterPro" id="IPR039425">
    <property type="entry name" value="RNA_pol_sigma-70-like"/>
</dbReference>
<dbReference type="NCBIfam" id="TIGR02937">
    <property type="entry name" value="sigma70-ECF"/>
    <property type="match status" value="1"/>
</dbReference>
<evidence type="ECO:0000313" key="9">
    <source>
        <dbReference type="Proteomes" id="UP000663923"/>
    </source>
</evidence>